<feature type="transmembrane region" description="Helical" evidence="8">
    <location>
        <begin position="410"/>
        <end position="431"/>
    </location>
</feature>
<comment type="subcellular location">
    <subcellularLocation>
        <location evidence="1">Cell membrane</location>
        <topology evidence="1">Multi-pass membrane protein</topology>
    </subcellularLocation>
    <subcellularLocation>
        <location evidence="7">Membrane</location>
        <topology evidence="7">Multi-pass membrane protein</topology>
    </subcellularLocation>
</comment>
<keyword evidence="6 8" id="KW-0472">Membrane</keyword>
<protein>
    <submittedName>
        <fullName evidence="10">NADH dehydrogenase (Quinone)</fullName>
        <ecNumber evidence="10">1.6.5.11</ecNumber>
    </submittedName>
</protein>
<gene>
    <name evidence="10" type="ordered locus">SAR116_0458</name>
</gene>
<feature type="transmembrane region" description="Helical" evidence="8">
    <location>
        <begin position="543"/>
        <end position="562"/>
    </location>
</feature>
<keyword evidence="2" id="KW-1003">Cell membrane</keyword>
<keyword evidence="11" id="KW-1185">Reference proteome</keyword>
<dbReference type="Pfam" id="PF00361">
    <property type="entry name" value="Proton_antipo_M"/>
    <property type="match status" value="1"/>
</dbReference>
<feature type="transmembrane region" description="Helical" evidence="8">
    <location>
        <begin position="333"/>
        <end position="356"/>
    </location>
</feature>
<accession>D5BQY7</accession>
<feature type="transmembrane region" description="Helical" evidence="8">
    <location>
        <begin position="63"/>
        <end position="84"/>
    </location>
</feature>
<feature type="transmembrane region" description="Helical" evidence="8">
    <location>
        <begin position="215"/>
        <end position="233"/>
    </location>
</feature>
<evidence type="ECO:0000256" key="1">
    <source>
        <dbReference type="ARBA" id="ARBA00004651"/>
    </source>
</evidence>
<feature type="transmembrane region" description="Helical" evidence="8">
    <location>
        <begin position="264"/>
        <end position="283"/>
    </location>
</feature>
<feature type="transmembrane region" description="Helical" evidence="8">
    <location>
        <begin position="239"/>
        <end position="257"/>
    </location>
</feature>
<dbReference type="GO" id="GO:0005886">
    <property type="term" value="C:plasma membrane"/>
    <property type="evidence" value="ECO:0007669"/>
    <property type="project" value="UniProtKB-SubCell"/>
</dbReference>
<reference evidence="10 11" key="1">
    <citation type="journal article" date="2010" name="J. Bacteriol.">
        <title>Complete genome sequence of "Candidatus Puniceispirillum marinum" IMCC1322, a representative of the SAR116 clade in the Alphaproteobacteria.</title>
        <authorList>
            <person name="Oh H.M."/>
            <person name="Kwon K.K."/>
            <person name="Kang I."/>
            <person name="Kang S.G."/>
            <person name="Lee J.H."/>
            <person name="Kim S.J."/>
            <person name="Cho J.C."/>
        </authorList>
    </citation>
    <scope>NUCLEOTIDE SEQUENCE [LARGE SCALE GENOMIC DNA]</scope>
    <source>
        <strain evidence="10 11">IMCC1322</strain>
    </source>
</reference>
<dbReference type="PANTHER" id="PTHR42682:SF4">
    <property type="entry name" value="NADH-UBIQUINONE_PLASTOQUINONE"/>
    <property type="match status" value="1"/>
</dbReference>
<dbReference type="PRINTS" id="PR01434">
    <property type="entry name" value="NADHDHGNASE5"/>
</dbReference>
<dbReference type="STRING" id="488538.SAR116_0458"/>
<evidence type="ECO:0000313" key="10">
    <source>
        <dbReference type="EMBL" id="ADE38701.1"/>
    </source>
</evidence>
<dbReference type="Proteomes" id="UP000007460">
    <property type="component" value="Chromosome"/>
</dbReference>
<proteinExistence type="predicted"/>
<feature type="transmembrane region" description="Helical" evidence="8">
    <location>
        <begin position="451"/>
        <end position="469"/>
    </location>
</feature>
<dbReference type="GO" id="GO:0016491">
    <property type="term" value="F:oxidoreductase activity"/>
    <property type="evidence" value="ECO:0007669"/>
    <property type="project" value="UniProtKB-KW"/>
</dbReference>
<dbReference type="HOGENOM" id="CLU_030481_0_0_5"/>
<dbReference type="NCBIfam" id="NF009310">
    <property type="entry name" value="PRK12668.1"/>
    <property type="match status" value="1"/>
</dbReference>
<feature type="transmembrane region" description="Helical" evidence="8">
    <location>
        <begin position="146"/>
        <end position="166"/>
    </location>
</feature>
<feature type="transmembrane region" description="Helical" evidence="8">
    <location>
        <begin position="181"/>
        <end position="203"/>
    </location>
</feature>
<evidence type="ECO:0000256" key="8">
    <source>
        <dbReference type="SAM" id="Phobius"/>
    </source>
</evidence>
<evidence type="ECO:0000256" key="6">
    <source>
        <dbReference type="ARBA" id="ARBA00023136"/>
    </source>
</evidence>
<dbReference type="PANTHER" id="PTHR42682">
    <property type="entry name" value="HYDROGENASE-4 COMPONENT F"/>
    <property type="match status" value="1"/>
</dbReference>
<name>D5BQY7_PUNMI</name>
<dbReference type="KEGG" id="apb:SAR116_0458"/>
<evidence type="ECO:0000313" key="11">
    <source>
        <dbReference type="Proteomes" id="UP000007460"/>
    </source>
</evidence>
<evidence type="ECO:0000256" key="4">
    <source>
        <dbReference type="ARBA" id="ARBA00022989"/>
    </source>
</evidence>
<organism evidence="10 11">
    <name type="scientific">Puniceispirillum marinum (strain IMCC1322)</name>
    <dbReference type="NCBI Taxonomy" id="488538"/>
    <lineage>
        <taxon>Bacteria</taxon>
        <taxon>Pseudomonadati</taxon>
        <taxon>Pseudomonadota</taxon>
        <taxon>Alphaproteobacteria</taxon>
        <taxon>Candidatus Puniceispirillales</taxon>
        <taxon>Candidatus Puniceispirillaceae</taxon>
        <taxon>Candidatus Puniceispirillum</taxon>
    </lineage>
</organism>
<evidence type="ECO:0000259" key="9">
    <source>
        <dbReference type="Pfam" id="PF00361"/>
    </source>
</evidence>
<feature type="transmembrane region" description="Helical" evidence="8">
    <location>
        <begin position="104"/>
        <end position="134"/>
    </location>
</feature>
<dbReference type="OrthoDB" id="9811798at2"/>
<sequence length="563" mass="61134">MFASLPPGIIMLLGACAVPFIPHISRQIWMLVMIGLSAWGLTTGDGIHAIWHVMGYDLVLYRADALTMPFAIIFHLAAALNVIYSWHDQKWQEHTASLSYAGAAIAAVHAGDLITLFIWWEATAITSVFLILASNTERARKASMRYLIFQVTSGVLLLCGAAVLAANGQSILFEKMELGSLASWFIFLALGIKAAFPFLNGWLQDAYPEATPTGTVALSAFTTKLAIYALARAFPGTEYLIWIGASMTALPVFFAVIENDLRRVLAFSLNNQLGFMVVAVGVGSELAINGAVAHAFVHIIYKALLFMSMGAVLHQVGTIKASALGGLYRQMPFTMICCVIGAMSISAFPLFSGFVAKSLTMSALGDTGIVWAYFVLLFASAGVLEHSGIKIPYFAFFAHDSGLKTTEAPLNMRIAMGIAAVLCVAIGVYPAALYSILPYSIDYHPYDASHVTGQLQLLIFAMLAFVLLIRMKLYPPEIPSVVLNSDWFYRRLAPMVGMPILRGVMTLWHWLIGILAQAKTMIWDAVDLVMDKPISGPTIPGRAVMVQAILLTIILIFGYAIAS</sequence>
<dbReference type="InterPro" id="IPR001750">
    <property type="entry name" value="ND/Mrp_TM"/>
</dbReference>
<dbReference type="EC" id="1.6.5.11" evidence="10"/>
<feature type="transmembrane region" description="Helical" evidence="8">
    <location>
        <begin position="368"/>
        <end position="389"/>
    </location>
</feature>
<dbReference type="AlphaFoldDB" id="D5BQY7"/>
<keyword evidence="4 8" id="KW-1133">Transmembrane helix</keyword>
<evidence type="ECO:0000256" key="2">
    <source>
        <dbReference type="ARBA" id="ARBA00022475"/>
    </source>
</evidence>
<keyword evidence="3 7" id="KW-0812">Transmembrane</keyword>
<keyword evidence="5 10" id="KW-0560">Oxidoreductase</keyword>
<evidence type="ECO:0000256" key="7">
    <source>
        <dbReference type="RuleBase" id="RU000320"/>
    </source>
</evidence>
<feature type="transmembrane region" description="Helical" evidence="8">
    <location>
        <begin position="27"/>
        <end position="51"/>
    </location>
</feature>
<feature type="transmembrane region" description="Helical" evidence="8">
    <location>
        <begin position="295"/>
        <end position="313"/>
    </location>
</feature>
<dbReference type="RefSeq" id="WP_013045331.1">
    <property type="nucleotide sequence ID" value="NC_014010.1"/>
</dbReference>
<feature type="transmembrane region" description="Helical" evidence="8">
    <location>
        <begin position="500"/>
        <end position="523"/>
    </location>
</feature>
<feature type="domain" description="NADH:quinone oxidoreductase/Mrp antiporter transmembrane" evidence="9">
    <location>
        <begin position="110"/>
        <end position="379"/>
    </location>
</feature>
<evidence type="ECO:0000256" key="5">
    <source>
        <dbReference type="ARBA" id="ARBA00023002"/>
    </source>
</evidence>
<evidence type="ECO:0000256" key="3">
    <source>
        <dbReference type="ARBA" id="ARBA00022692"/>
    </source>
</evidence>
<dbReference type="EMBL" id="CP001751">
    <property type="protein sequence ID" value="ADE38701.1"/>
    <property type="molecule type" value="Genomic_DNA"/>
</dbReference>
<dbReference type="eggNOG" id="COG0651">
    <property type="taxonomic scope" value="Bacteria"/>
</dbReference>
<dbReference type="InterPro" id="IPR052175">
    <property type="entry name" value="ComplexI-like_HydComp"/>
</dbReference>